<protein>
    <submittedName>
        <fullName evidence="3">Uncharacterized protein</fullName>
    </submittedName>
</protein>
<keyword evidence="1" id="KW-1133">Transmembrane helix</keyword>
<accession>A0A0K0F9R7</accession>
<dbReference type="WBParaSite" id="SVE_0556900.1">
    <property type="protein sequence ID" value="SVE_0556900.1"/>
    <property type="gene ID" value="SVE_0556900"/>
</dbReference>
<evidence type="ECO:0000313" key="3">
    <source>
        <dbReference type="WBParaSite" id="SVE_0556900.1"/>
    </source>
</evidence>
<evidence type="ECO:0000256" key="1">
    <source>
        <dbReference type="SAM" id="Phobius"/>
    </source>
</evidence>
<name>A0A0K0F9R7_STRVS</name>
<proteinExistence type="predicted"/>
<keyword evidence="1" id="KW-0812">Transmembrane</keyword>
<sequence length="93" mass="10549">MINFYKLIFKITFLIYLFAIVLPIYGQQCRCHRDCPFGYGCNVHNGAYTCRPLCTCSFFDMFICGDNSQCLCQIDAIEVACFVCGSNTTIPVM</sequence>
<keyword evidence="1" id="KW-0472">Membrane</keyword>
<organism evidence="2 3">
    <name type="scientific">Strongyloides venezuelensis</name>
    <name type="common">Threadworm</name>
    <dbReference type="NCBI Taxonomy" id="75913"/>
    <lineage>
        <taxon>Eukaryota</taxon>
        <taxon>Metazoa</taxon>
        <taxon>Ecdysozoa</taxon>
        <taxon>Nematoda</taxon>
        <taxon>Chromadorea</taxon>
        <taxon>Rhabditida</taxon>
        <taxon>Tylenchina</taxon>
        <taxon>Panagrolaimomorpha</taxon>
        <taxon>Strongyloidoidea</taxon>
        <taxon>Strongyloididae</taxon>
        <taxon>Strongyloides</taxon>
    </lineage>
</organism>
<dbReference type="AlphaFoldDB" id="A0A0K0F9R7"/>
<reference evidence="3" key="2">
    <citation type="submission" date="2015-08" db="UniProtKB">
        <authorList>
            <consortium name="WormBaseParasite"/>
        </authorList>
    </citation>
    <scope>IDENTIFICATION</scope>
</reference>
<feature type="transmembrane region" description="Helical" evidence="1">
    <location>
        <begin position="7"/>
        <end position="26"/>
    </location>
</feature>
<reference evidence="2" key="1">
    <citation type="submission" date="2014-07" db="EMBL/GenBank/DDBJ databases">
        <authorList>
            <person name="Martin A.A"/>
            <person name="De Silva N."/>
        </authorList>
    </citation>
    <scope>NUCLEOTIDE SEQUENCE</scope>
</reference>
<keyword evidence="2" id="KW-1185">Reference proteome</keyword>
<dbReference type="Proteomes" id="UP000035680">
    <property type="component" value="Unassembled WGS sequence"/>
</dbReference>
<evidence type="ECO:0000313" key="2">
    <source>
        <dbReference type="Proteomes" id="UP000035680"/>
    </source>
</evidence>